<keyword evidence="6 7" id="KW-0720">Serine protease</keyword>
<proteinExistence type="inferred from homology"/>
<dbReference type="GO" id="GO:0005737">
    <property type="term" value="C:cytoplasm"/>
    <property type="evidence" value="ECO:0007669"/>
    <property type="project" value="UniProtKB-SubCell"/>
</dbReference>
<dbReference type="Pfam" id="PF14684">
    <property type="entry name" value="Tricorn_C1"/>
    <property type="match status" value="1"/>
</dbReference>
<dbReference type="EMBL" id="CP014674">
    <property type="protein sequence ID" value="AOX16168.1"/>
    <property type="molecule type" value="Genomic_DNA"/>
</dbReference>
<dbReference type="AlphaFoldDB" id="A0A1D8URA4"/>
<evidence type="ECO:0000259" key="12">
    <source>
        <dbReference type="SMART" id="SM00245"/>
    </source>
</evidence>
<dbReference type="Gene3D" id="2.120.10.60">
    <property type="entry name" value="Tricorn protease N-terminal domain"/>
    <property type="match status" value="1"/>
</dbReference>
<reference evidence="13 14" key="1">
    <citation type="journal article" date="2016" name="Microb. Cell Fact.">
        <title>Dissection of exopolysaccharide biosynthesis in Kozakia baliensis.</title>
        <authorList>
            <person name="Brandt J.U."/>
            <person name="Jakob F."/>
            <person name="Behr J."/>
            <person name="Geissler A.J."/>
            <person name="Vogel R.F."/>
        </authorList>
    </citation>
    <scope>NUCLEOTIDE SEQUENCE [LARGE SCALE GENOMIC DNA]</scope>
    <source>
        <strain evidence="13 14">DSM 14400</strain>
    </source>
</reference>
<dbReference type="Proteomes" id="UP000179145">
    <property type="component" value="Chromosome"/>
</dbReference>
<dbReference type="eggNOG" id="COG4946">
    <property type="taxonomic scope" value="Bacteria"/>
</dbReference>
<evidence type="ECO:0000256" key="11">
    <source>
        <dbReference type="SAM" id="SignalP"/>
    </source>
</evidence>
<comment type="subcellular location">
    <subcellularLocation>
        <location evidence="1 7">Cytoplasm</location>
    </subcellularLocation>
</comment>
<dbReference type="SUPFAM" id="SSF82171">
    <property type="entry name" value="DPP6 N-terminal domain-like"/>
    <property type="match status" value="2"/>
</dbReference>
<evidence type="ECO:0000256" key="7">
    <source>
        <dbReference type="PIRNR" id="PIRNR036421"/>
    </source>
</evidence>
<dbReference type="GO" id="GO:0006508">
    <property type="term" value="P:proteolysis"/>
    <property type="evidence" value="ECO:0007669"/>
    <property type="project" value="UniProtKB-UniRule"/>
</dbReference>
<evidence type="ECO:0000256" key="8">
    <source>
        <dbReference type="PIRSR" id="PIRSR036421-1"/>
    </source>
</evidence>
<gene>
    <name evidence="13" type="ORF">A0U89_02430</name>
</gene>
<feature type="active site" description="Charge relay system" evidence="8">
    <location>
        <position position="1030"/>
    </location>
</feature>
<dbReference type="EC" id="3.4.21.-" evidence="7"/>
<evidence type="ECO:0000256" key="2">
    <source>
        <dbReference type="ARBA" id="ARBA00008524"/>
    </source>
</evidence>
<dbReference type="eggNOG" id="COG0793">
    <property type="taxonomic scope" value="Bacteria"/>
</dbReference>
<dbReference type="Pfam" id="PF14685">
    <property type="entry name" value="PDZ_Tricorn"/>
    <property type="match status" value="1"/>
</dbReference>
<evidence type="ECO:0000256" key="10">
    <source>
        <dbReference type="SAM" id="MobiDB-lite"/>
    </source>
</evidence>
<sequence>MKMRLARLLASAALIGAFPAFAHAAPGYLRTPSIAANIVAFDAEQSVWAVPIAGGTARRLTDSLGVDPHPILSPDGKEVAFLANYDGPTEIYVMPVSGGTPKRVTFENLAVQPIGWDRRAGILYSTAPASGPAFSKIVVGIDPATGTRHLYPFADANDAALSVNGQWVYFVRFGTALSHDHLRAYRGGAASQLWRFDTKNGQEAERIGPQDVNLRRPMLWHDRLVVVSDQNGRENLWSYALDGTDARQLTHHTAFSVRDASLQGDRIVYQIGADLHVFDLAKNEDAPLPVDTVSDDAARRPQWLAEPFRYLNGISLAPQGNQVALTFRGHAVLASTGPRRRVQIADADNIRLRYAAISADDKALYAFSDASGEAELWRFPTDGDGHGVQLTHGNHTEPTGLYVAPDNKHIVHTDMSGRLWLYDTAGKTDRIIDDATKDGTTSYDVAAWSPDGRAFAFVRTRGGNIRRQIALYTLPNNKTTWLTDGEYESYAPQFSPDGHWLWFLSDRTFSLANDSPWGDRNLGPVFPKRTGIYALALQAEEKFPFQPRTELDGPKPAEPPKTPEKTPKPPAIDLAGLPQRLYRVPVPAGDYQGLGASKDFLFVLDGTDDDKTLKSIHIDNDEHKIEDFAPKIRDFSVTPDGKTLMLVSGPPPTAPKILLVPAAAKAPTDTKQQTVNLDNFRLRVDPGAEWQEMFDDAWRLHRDHFYDRNLRGVDWDATRERYRPLVARLGDRSDLDDLLGQMVGELGALHSQLRPADTGTRPASDLIAGLGAHLTRQPGGFIIDHIYAGDPNLPDELSPLLAPGVDAREGDLITGINGQSVVGAPDLSTFLADQAGRQVLLAIKRGGREIRTVSMATSMKRENALRYRDWEIGRAQAVAKASGGRIGYLHLQAMGDTDIASFARDFYANLDKDGLIVDVRRNMGGNIDSWVLSQLMRRAWMFWARYDNAPSVNMQQAFRGRIVVLCDEFTYSDGETFSQGIKSLHIAPLVGMRTAGAGVWLSDSDRLIDSGNARTAENPYFDMNGHWLVENHGVEPDKSVENMPVATFKGQDQQLSAAIDLLQQELKEHPIPALHPEKFRPPVPAPTE</sequence>
<evidence type="ECO:0000256" key="3">
    <source>
        <dbReference type="ARBA" id="ARBA00022490"/>
    </source>
</evidence>
<feature type="active site" description="Charge relay system" evidence="8">
    <location>
        <position position="750"/>
    </location>
</feature>
<keyword evidence="3 7" id="KW-0963">Cytoplasm</keyword>
<dbReference type="InterPro" id="IPR029414">
    <property type="entry name" value="Tricorn_PDZ"/>
</dbReference>
<accession>A0A1D8URA4</accession>
<dbReference type="KEGG" id="kba:A0U89_02430"/>
<feature type="signal peptide" evidence="11">
    <location>
        <begin position="1"/>
        <end position="24"/>
    </location>
</feature>
<protein>
    <recommendedName>
        <fullName evidence="7">Tricorn protease homolog</fullName>
        <ecNumber evidence="7">3.4.21.-</ecNumber>
    </recommendedName>
</protein>
<dbReference type="Pfam" id="PF03572">
    <property type="entry name" value="Peptidase_S41"/>
    <property type="match status" value="1"/>
</dbReference>
<feature type="compositionally biased region" description="Basic and acidic residues" evidence="10">
    <location>
        <begin position="544"/>
        <end position="555"/>
    </location>
</feature>
<evidence type="ECO:0000313" key="13">
    <source>
        <dbReference type="EMBL" id="AOX16168.1"/>
    </source>
</evidence>
<feature type="region of interest" description="Disordered" evidence="10">
    <location>
        <begin position="544"/>
        <end position="572"/>
    </location>
</feature>
<feature type="chain" id="PRO_5009439018" description="Tricorn protease homolog" evidence="11">
    <location>
        <begin position="25"/>
        <end position="1088"/>
    </location>
</feature>
<evidence type="ECO:0000256" key="9">
    <source>
        <dbReference type="PIRSR" id="PIRSR036421-3"/>
    </source>
</evidence>
<feature type="domain" description="Tail specific protease" evidence="12">
    <location>
        <begin position="836"/>
        <end position="1041"/>
    </location>
</feature>
<dbReference type="Gene3D" id="2.30.42.10">
    <property type="match status" value="1"/>
</dbReference>
<dbReference type="Gene3D" id="3.90.226.10">
    <property type="entry name" value="2-enoyl-CoA Hydratase, Chain A, domain 1"/>
    <property type="match status" value="1"/>
</dbReference>
<organism evidence="13 14">
    <name type="scientific">Kozakia baliensis</name>
    <dbReference type="NCBI Taxonomy" id="153496"/>
    <lineage>
        <taxon>Bacteria</taxon>
        <taxon>Pseudomonadati</taxon>
        <taxon>Pseudomonadota</taxon>
        <taxon>Alphaproteobacteria</taxon>
        <taxon>Acetobacterales</taxon>
        <taxon>Acetobacteraceae</taxon>
        <taxon>Kozakia</taxon>
    </lineage>
</organism>
<dbReference type="PANTHER" id="PTHR43253">
    <property type="entry name" value="TRICORN PROTEASE HOMOLOG 2-RELATED"/>
    <property type="match status" value="1"/>
</dbReference>
<evidence type="ECO:0000256" key="4">
    <source>
        <dbReference type="ARBA" id="ARBA00022670"/>
    </source>
</evidence>
<feature type="site" description="Transition state stabilizer; via amide nitrogen" evidence="9">
    <location>
        <position position="973"/>
    </location>
</feature>
<dbReference type="Gene3D" id="2.130.10.10">
    <property type="entry name" value="YVTN repeat-like/Quinoprotein amine dehydrogenase"/>
    <property type="match status" value="1"/>
</dbReference>
<dbReference type="STRING" id="153496.A0U89_02430"/>
<feature type="active site" description="Nucleophile" evidence="8">
    <location>
        <position position="972"/>
    </location>
</feature>
<dbReference type="PANTHER" id="PTHR43253:SF1">
    <property type="entry name" value="TRICORN PROTEASE HOMOLOG 2-RELATED"/>
    <property type="match status" value="1"/>
</dbReference>
<comment type="function">
    <text evidence="7">Degrades oligopeptides.</text>
</comment>
<dbReference type="Gene3D" id="3.30.750.44">
    <property type="match status" value="1"/>
</dbReference>
<evidence type="ECO:0000313" key="14">
    <source>
        <dbReference type="Proteomes" id="UP000179145"/>
    </source>
</evidence>
<dbReference type="InterPro" id="IPR036034">
    <property type="entry name" value="PDZ_sf"/>
</dbReference>
<name>A0A1D8URA4_9PROT</name>
<dbReference type="SMART" id="SM00245">
    <property type="entry name" value="TSPc"/>
    <property type="match status" value="1"/>
</dbReference>
<dbReference type="InterPro" id="IPR029045">
    <property type="entry name" value="ClpP/crotonase-like_dom_sf"/>
</dbReference>
<evidence type="ECO:0000256" key="6">
    <source>
        <dbReference type="ARBA" id="ARBA00022825"/>
    </source>
</evidence>
<keyword evidence="4 7" id="KW-0645">Protease</keyword>
<evidence type="ECO:0000256" key="1">
    <source>
        <dbReference type="ARBA" id="ARBA00004496"/>
    </source>
</evidence>
<dbReference type="Pfam" id="PF26550">
    <property type="entry name" value="Tricorn_2nd"/>
    <property type="match status" value="1"/>
</dbReference>
<dbReference type="CDD" id="cd07562">
    <property type="entry name" value="Peptidase_S41_TRI"/>
    <property type="match status" value="1"/>
</dbReference>
<dbReference type="SUPFAM" id="SSF50156">
    <property type="entry name" value="PDZ domain-like"/>
    <property type="match status" value="1"/>
</dbReference>
<dbReference type="GO" id="GO:0008236">
    <property type="term" value="F:serine-type peptidase activity"/>
    <property type="evidence" value="ECO:0007669"/>
    <property type="project" value="UniProtKB-UniRule"/>
</dbReference>
<evidence type="ECO:0000256" key="5">
    <source>
        <dbReference type="ARBA" id="ARBA00022801"/>
    </source>
</evidence>
<dbReference type="Pfam" id="PF26549">
    <property type="entry name" value="Tricorn_N"/>
    <property type="match status" value="1"/>
</dbReference>
<dbReference type="InterPro" id="IPR028204">
    <property type="entry name" value="Tricorn_C1"/>
</dbReference>
<dbReference type="InterPro" id="IPR012393">
    <property type="entry name" value="Tricorn_protease"/>
</dbReference>
<comment type="similarity">
    <text evidence="2 7">Belongs to the peptidase S41B family.</text>
</comment>
<dbReference type="PIRSF" id="PIRSF036421">
    <property type="entry name" value="Tricorn_protease"/>
    <property type="match status" value="1"/>
</dbReference>
<keyword evidence="14" id="KW-1185">Reference proteome</keyword>
<dbReference type="InterPro" id="IPR005151">
    <property type="entry name" value="Tail-specific_protease"/>
</dbReference>
<keyword evidence="5 7" id="KW-0378">Hydrolase</keyword>
<keyword evidence="11" id="KW-0732">Signal</keyword>
<dbReference type="InterPro" id="IPR015943">
    <property type="entry name" value="WD40/YVTN_repeat-like_dom_sf"/>
</dbReference>
<dbReference type="OrthoDB" id="9758793at2"/>
<dbReference type="SUPFAM" id="SSF52096">
    <property type="entry name" value="ClpP/crotonase"/>
    <property type="match status" value="1"/>
</dbReference>